<sequence length="131" mass="14763">VGFLPSPVRAWFESSVSEWNLPSSVILEKQKEDWVEKFDMEKAKYATLCPLQGIVIPKLFGELGYGNARALLLSDISGACLATPEGALLEIADFRRMLRKVLTDLPQFKVLQEDIKLDNFHPIGDKIMILE</sequence>
<feature type="non-terminal residue" evidence="1">
    <location>
        <position position="131"/>
    </location>
</feature>
<feature type="non-terminal residue" evidence="1">
    <location>
        <position position="1"/>
    </location>
</feature>
<reference evidence="1" key="2">
    <citation type="submission" date="2023-06" db="EMBL/GenBank/DDBJ databases">
        <authorList>
            <consortium name="Lawrence Berkeley National Laboratory"/>
            <person name="Haridas S."/>
            <person name="Hensen N."/>
            <person name="Bonometti L."/>
            <person name="Westerberg I."/>
            <person name="Brannstrom I.O."/>
            <person name="Guillou S."/>
            <person name="Cros-Aarteil S."/>
            <person name="Calhoun S."/>
            <person name="Kuo A."/>
            <person name="Mondo S."/>
            <person name="Pangilinan J."/>
            <person name="Riley R."/>
            <person name="Labutti K."/>
            <person name="Andreopoulos B."/>
            <person name="Lipzen A."/>
            <person name="Chen C."/>
            <person name="Yanf M."/>
            <person name="Daum C."/>
            <person name="Ng V."/>
            <person name="Clum A."/>
            <person name="Steindorff A."/>
            <person name="Ohm R."/>
            <person name="Martin F."/>
            <person name="Silar P."/>
            <person name="Natvig D."/>
            <person name="Lalanne C."/>
            <person name="Gautier V."/>
            <person name="Ament-Velasquez S.L."/>
            <person name="Kruys A."/>
            <person name="Hutchinson M.I."/>
            <person name="Powell A.J."/>
            <person name="Barry K."/>
            <person name="Miller A.N."/>
            <person name="Grigoriev I.V."/>
            <person name="Debuchy R."/>
            <person name="Gladieux P."/>
            <person name="Thoren M.H."/>
            <person name="Johannesson H."/>
        </authorList>
    </citation>
    <scope>NUCLEOTIDE SEQUENCE</scope>
    <source>
        <strain evidence="1">CBS 955.72</strain>
    </source>
</reference>
<dbReference type="EMBL" id="JAUIQD010000008">
    <property type="protein sequence ID" value="KAK3342025.1"/>
    <property type="molecule type" value="Genomic_DNA"/>
</dbReference>
<evidence type="ECO:0000313" key="1">
    <source>
        <dbReference type="EMBL" id="KAK3342025.1"/>
    </source>
</evidence>
<organism evidence="1 2">
    <name type="scientific">Lasiosphaeria hispida</name>
    <dbReference type="NCBI Taxonomy" id="260671"/>
    <lineage>
        <taxon>Eukaryota</taxon>
        <taxon>Fungi</taxon>
        <taxon>Dikarya</taxon>
        <taxon>Ascomycota</taxon>
        <taxon>Pezizomycotina</taxon>
        <taxon>Sordariomycetes</taxon>
        <taxon>Sordariomycetidae</taxon>
        <taxon>Sordariales</taxon>
        <taxon>Lasiosphaeriaceae</taxon>
        <taxon>Lasiosphaeria</taxon>
    </lineage>
</organism>
<name>A0AAJ0M8P8_9PEZI</name>
<evidence type="ECO:0000313" key="2">
    <source>
        <dbReference type="Proteomes" id="UP001275084"/>
    </source>
</evidence>
<gene>
    <name evidence="1" type="ORF">B0T25DRAFT_431580</name>
</gene>
<dbReference type="Proteomes" id="UP001275084">
    <property type="component" value="Unassembled WGS sequence"/>
</dbReference>
<dbReference type="AlphaFoldDB" id="A0AAJ0M8P8"/>
<proteinExistence type="predicted"/>
<protein>
    <submittedName>
        <fullName evidence="1">Uncharacterized protein</fullName>
    </submittedName>
</protein>
<accession>A0AAJ0M8P8</accession>
<comment type="caution">
    <text evidence="1">The sequence shown here is derived from an EMBL/GenBank/DDBJ whole genome shotgun (WGS) entry which is preliminary data.</text>
</comment>
<keyword evidence="2" id="KW-1185">Reference proteome</keyword>
<reference evidence="1" key="1">
    <citation type="journal article" date="2023" name="Mol. Phylogenet. Evol.">
        <title>Genome-scale phylogeny and comparative genomics of the fungal order Sordariales.</title>
        <authorList>
            <person name="Hensen N."/>
            <person name="Bonometti L."/>
            <person name="Westerberg I."/>
            <person name="Brannstrom I.O."/>
            <person name="Guillou S."/>
            <person name="Cros-Aarteil S."/>
            <person name="Calhoun S."/>
            <person name="Haridas S."/>
            <person name="Kuo A."/>
            <person name="Mondo S."/>
            <person name="Pangilinan J."/>
            <person name="Riley R."/>
            <person name="LaButti K."/>
            <person name="Andreopoulos B."/>
            <person name="Lipzen A."/>
            <person name="Chen C."/>
            <person name="Yan M."/>
            <person name="Daum C."/>
            <person name="Ng V."/>
            <person name="Clum A."/>
            <person name="Steindorff A."/>
            <person name="Ohm R.A."/>
            <person name="Martin F."/>
            <person name="Silar P."/>
            <person name="Natvig D.O."/>
            <person name="Lalanne C."/>
            <person name="Gautier V."/>
            <person name="Ament-Velasquez S.L."/>
            <person name="Kruys A."/>
            <person name="Hutchinson M.I."/>
            <person name="Powell A.J."/>
            <person name="Barry K."/>
            <person name="Miller A.N."/>
            <person name="Grigoriev I.V."/>
            <person name="Debuchy R."/>
            <person name="Gladieux P."/>
            <person name="Hiltunen Thoren M."/>
            <person name="Johannesson H."/>
        </authorList>
    </citation>
    <scope>NUCLEOTIDE SEQUENCE</scope>
    <source>
        <strain evidence="1">CBS 955.72</strain>
    </source>
</reference>